<sequence length="262" mass="28619">MPNQCTQRNSFRFSSLSPSLYNPPPSSSTLFSASINNAQQFPPFRKTRKPGKTSLLPPLPPSHFVGFCLNSLLMAKRVLVTGGAGYIGTHTVLQLLLGGYRAVVVDSLDNSNQLALRRVQELAGKHAENLSFHQVDIRDKPALEKIFAGTKFDAVIHFAGLKAVGESVEKPLLYYNNNVIGTITLLEVMAAHGCKNLVFSSSATVYGWPKEVPCTEEFPISAMNPYGRTKVSTNVVGTILGDCVLKLLVIVTKVKNRSTREK</sequence>
<dbReference type="EC" id="5.1.3.2" evidence="4"/>
<dbReference type="SUPFAM" id="SSF51735">
    <property type="entry name" value="NAD(P)-binding Rossmann-fold domains"/>
    <property type="match status" value="1"/>
</dbReference>
<dbReference type="InterPro" id="IPR016040">
    <property type="entry name" value="NAD(P)-bd_dom"/>
</dbReference>
<dbReference type="Proteomes" id="UP001154282">
    <property type="component" value="Unassembled WGS sequence"/>
</dbReference>
<comment type="caution">
    <text evidence="8">The sequence shown here is derived from an EMBL/GenBank/DDBJ whole genome shotgun (WGS) entry which is preliminary data.</text>
</comment>
<evidence type="ECO:0000256" key="4">
    <source>
        <dbReference type="ARBA" id="ARBA00013189"/>
    </source>
</evidence>
<keyword evidence="9" id="KW-1185">Reference proteome</keyword>
<dbReference type="GO" id="GO:0003978">
    <property type="term" value="F:UDP-glucose 4-epimerase activity"/>
    <property type="evidence" value="ECO:0007669"/>
    <property type="project" value="UniProtKB-EC"/>
</dbReference>
<evidence type="ECO:0000256" key="1">
    <source>
        <dbReference type="ARBA" id="ARBA00000083"/>
    </source>
</evidence>
<accession>A0AAV0M5Y5</accession>
<keyword evidence="5" id="KW-0520">NAD</keyword>
<dbReference type="GO" id="GO:0005996">
    <property type="term" value="P:monosaccharide metabolic process"/>
    <property type="evidence" value="ECO:0007669"/>
    <property type="project" value="TreeGrafter"/>
</dbReference>
<protein>
    <recommendedName>
        <fullName evidence="4">UDP-glucose 4-epimerase</fullName>
        <ecNumber evidence="4">5.1.3.2</ecNumber>
    </recommendedName>
</protein>
<dbReference type="Pfam" id="PF16363">
    <property type="entry name" value="GDP_Man_Dehyd"/>
    <property type="match status" value="1"/>
</dbReference>
<dbReference type="Gene3D" id="3.40.50.720">
    <property type="entry name" value="NAD(P)-binding Rossmann-like Domain"/>
    <property type="match status" value="1"/>
</dbReference>
<dbReference type="PANTHER" id="PTHR43725:SF47">
    <property type="entry name" value="UDP-GLUCOSE 4-EPIMERASE"/>
    <property type="match status" value="1"/>
</dbReference>
<evidence type="ECO:0000256" key="6">
    <source>
        <dbReference type="ARBA" id="ARBA00023235"/>
    </source>
</evidence>
<keyword evidence="6" id="KW-0413">Isomerase</keyword>
<organism evidence="8 9">
    <name type="scientific">Linum tenue</name>
    <dbReference type="NCBI Taxonomy" id="586396"/>
    <lineage>
        <taxon>Eukaryota</taxon>
        <taxon>Viridiplantae</taxon>
        <taxon>Streptophyta</taxon>
        <taxon>Embryophyta</taxon>
        <taxon>Tracheophyta</taxon>
        <taxon>Spermatophyta</taxon>
        <taxon>Magnoliopsida</taxon>
        <taxon>eudicotyledons</taxon>
        <taxon>Gunneridae</taxon>
        <taxon>Pentapetalae</taxon>
        <taxon>rosids</taxon>
        <taxon>fabids</taxon>
        <taxon>Malpighiales</taxon>
        <taxon>Linaceae</taxon>
        <taxon>Linum</taxon>
    </lineage>
</organism>
<dbReference type="GO" id="GO:0005829">
    <property type="term" value="C:cytosol"/>
    <property type="evidence" value="ECO:0007669"/>
    <property type="project" value="TreeGrafter"/>
</dbReference>
<evidence type="ECO:0000313" key="8">
    <source>
        <dbReference type="EMBL" id="CAI0441682.1"/>
    </source>
</evidence>
<dbReference type="InterPro" id="IPR036291">
    <property type="entry name" value="NAD(P)-bd_dom_sf"/>
</dbReference>
<proteinExistence type="predicted"/>
<evidence type="ECO:0000256" key="3">
    <source>
        <dbReference type="ARBA" id="ARBA00004947"/>
    </source>
</evidence>
<gene>
    <name evidence="8" type="ORF">LITE_LOCUS26978</name>
</gene>
<evidence type="ECO:0000313" key="9">
    <source>
        <dbReference type="Proteomes" id="UP001154282"/>
    </source>
</evidence>
<reference evidence="8" key="1">
    <citation type="submission" date="2022-08" db="EMBL/GenBank/DDBJ databases">
        <authorList>
            <person name="Gutierrez-Valencia J."/>
        </authorList>
    </citation>
    <scope>NUCLEOTIDE SEQUENCE</scope>
</reference>
<dbReference type="AlphaFoldDB" id="A0AAV0M5Y5"/>
<name>A0AAV0M5Y5_9ROSI</name>
<comment type="cofactor">
    <cofactor evidence="2">
        <name>NAD(+)</name>
        <dbReference type="ChEBI" id="CHEBI:57540"/>
    </cofactor>
</comment>
<evidence type="ECO:0000256" key="5">
    <source>
        <dbReference type="ARBA" id="ARBA00023027"/>
    </source>
</evidence>
<comment type="pathway">
    <text evidence="3">Carbohydrate metabolism; galactose metabolism.</text>
</comment>
<dbReference type="PANTHER" id="PTHR43725">
    <property type="entry name" value="UDP-GLUCOSE 4-EPIMERASE"/>
    <property type="match status" value="1"/>
</dbReference>
<evidence type="ECO:0000256" key="2">
    <source>
        <dbReference type="ARBA" id="ARBA00001911"/>
    </source>
</evidence>
<feature type="domain" description="NAD(P)-binding" evidence="7">
    <location>
        <begin position="79"/>
        <end position="234"/>
    </location>
</feature>
<evidence type="ECO:0000259" key="7">
    <source>
        <dbReference type="Pfam" id="PF16363"/>
    </source>
</evidence>
<comment type="catalytic activity">
    <reaction evidence="1">
        <text>UDP-alpha-D-glucose = UDP-alpha-D-galactose</text>
        <dbReference type="Rhea" id="RHEA:22168"/>
        <dbReference type="ChEBI" id="CHEBI:58885"/>
        <dbReference type="ChEBI" id="CHEBI:66914"/>
        <dbReference type="EC" id="5.1.3.2"/>
    </reaction>
</comment>
<dbReference type="EMBL" id="CAMGYJ010000007">
    <property type="protein sequence ID" value="CAI0441682.1"/>
    <property type="molecule type" value="Genomic_DNA"/>
</dbReference>